<evidence type="ECO:0000313" key="2">
    <source>
        <dbReference type="EMBL" id="MCM2388383.1"/>
    </source>
</evidence>
<protein>
    <submittedName>
        <fullName evidence="2">Nucleoside deaminase</fullName>
    </submittedName>
</protein>
<gene>
    <name evidence="2" type="ORF">NBG84_08740</name>
</gene>
<dbReference type="PROSITE" id="PS51747">
    <property type="entry name" value="CYT_DCMP_DEAMINASES_2"/>
    <property type="match status" value="1"/>
</dbReference>
<dbReference type="PANTHER" id="PTHR11079:SF179">
    <property type="entry name" value="TRNA(ADENINE(34)) DEAMINASE, CHLOROPLASTIC"/>
    <property type="match status" value="1"/>
</dbReference>
<dbReference type="CDD" id="cd01285">
    <property type="entry name" value="nucleoside_deaminase"/>
    <property type="match status" value="1"/>
</dbReference>
<name>A0ABT0UIS5_9ACTN</name>
<keyword evidence="3" id="KW-1185">Reference proteome</keyword>
<dbReference type="Proteomes" id="UP001431429">
    <property type="component" value="Unassembled WGS sequence"/>
</dbReference>
<proteinExistence type="predicted"/>
<evidence type="ECO:0000259" key="1">
    <source>
        <dbReference type="PROSITE" id="PS51747"/>
    </source>
</evidence>
<accession>A0ABT0UIS5</accession>
<dbReference type="InterPro" id="IPR016193">
    <property type="entry name" value="Cytidine_deaminase-like"/>
</dbReference>
<dbReference type="RefSeq" id="WP_250918719.1">
    <property type="nucleotide sequence ID" value="NZ_JAMQAW010000007.1"/>
</dbReference>
<feature type="domain" description="CMP/dCMP-type deaminase" evidence="1">
    <location>
        <begin position="4"/>
        <end position="126"/>
    </location>
</feature>
<dbReference type="Gene3D" id="3.40.140.10">
    <property type="entry name" value="Cytidine Deaminase, domain 2"/>
    <property type="match status" value="1"/>
</dbReference>
<reference evidence="2" key="1">
    <citation type="submission" date="2022-06" db="EMBL/GenBank/DDBJ databases">
        <title>Genome public.</title>
        <authorList>
            <person name="Sun Q."/>
        </authorList>
    </citation>
    <scope>NUCLEOTIDE SEQUENCE</scope>
    <source>
        <strain evidence="2">CWNU-1</strain>
    </source>
</reference>
<organism evidence="2 3">
    <name type="scientific">Streptomyces albipurpureus</name>
    <dbReference type="NCBI Taxonomy" id="2897419"/>
    <lineage>
        <taxon>Bacteria</taxon>
        <taxon>Bacillati</taxon>
        <taxon>Actinomycetota</taxon>
        <taxon>Actinomycetes</taxon>
        <taxon>Kitasatosporales</taxon>
        <taxon>Streptomycetaceae</taxon>
        <taxon>Streptomyces</taxon>
    </lineage>
</organism>
<dbReference type="SUPFAM" id="SSF53927">
    <property type="entry name" value="Cytidine deaminase-like"/>
    <property type="match status" value="1"/>
</dbReference>
<dbReference type="InterPro" id="IPR002125">
    <property type="entry name" value="CMP_dCMP_dom"/>
</dbReference>
<dbReference type="PANTHER" id="PTHR11079">
    <property type="entry name" value="CYTOSINE DEAMINASE FAMILY MEMBER"/>
    <property type="match status" value="1"/>
</dbReference>
<comment type="caution">
    <text evidence="2">The sequence shown here is derived from an EMBL/GenBank/DDBJ whole genome shotgun (WGS) entry which is preliminary data.</text>
</comment>
<dbReference type="EMBL" id="JAMQAW010000007">
    <property type="protein sequence ID" value="MCM2388383.1"/>
    <property type="molecule type" value="Genomic_DNA"/>
</dbReference>
<dbReference type="Pfam" id="PF00383">
    <property type="entry name" value="dCMP_cyt_deam_1"/>
    <property type="match status" value="1"/>
</dbReference>
<sequence length="216" mass="23149">MNDFPSDETLRQVLRRAWTSFAAGNHGIGAVVVDSDMTVVGSGRNQIFDTRGGSLTLSGSPLAHAEINALYSLGGVRAPGCTLVTSLAPCPLCVGAAAVFRISDIRYLGHDPSCDGAAAGTASGSWRLPRITHEADSSWSLWCEVLPMVSSVQRHGRDSILLRSYELSRPDLLEAVHRFADMCPLDSKGVRGISFEEARAAFWSTFSDTPATLPRV</sequence>
<evidence type="ECO:0000313" key="3">
    <source>
        <dbReference type="Proteomes" id="UP001431429"/>
    </source>
</evidence>